<organism evidence="7 8">
    <name type="scientific">Sphaerisporangium rubeum</name>
    <dbReference type="NCBI Taxonomy" id="321317"/>
    <lineage>
        <taxon>Bacteria</taxon>
        <taxon>Bacillati</taxon>
        <taxon>Actinomycetota</taxon>
        <taxon>Actinomycetes</taxon>
        <taxon>Streptosporangiales</taxon>
        <taxon>Streptosporangiaceae</taxon>
        <taxon>Sphaerisporangium</taxon>
    </lineage>
</organism>
<evidence type="ECO:0000256" key="1">
    <source>
        <dbReference type="ARBA" id="ARBA00001946"/>
    </source>
</evidence>
<keyword evidence="8" id="KW-1185">Reference proteome</keyword>
<evidence type="ECO:0000256" key="4">
    <source>
        <dbReference type="PIRSR" id="PIRSR015582-1"/>
    </source>
</evidence>
<dbReference type="InterPro" id="IPR015813">
    <property type="entry name" value="Pyrv/PenolPyrv_kinase-like_dom"/>
</dbReference>
<dbReference type="EC" id="4.1.3.34" evidence="7"/>
<reference evidence="7 8" key="1">
    <citation type="submission" date="2020-08" db="EMBL/GenBank/DDBJ databases">
        <title>Sequencing the genomes of 1000 actinobacteria strains.</title>
        <authorList>
            <person name="Klenk H.-P."/>
        </authorList>
    </citation>
    <scope>NUCLEOTIDE SEQUENCE [LARGE SCALE GENOMIC DNA]</scope>
    <source>
        <strain evidence="7 8">DSM 44936</strain>
    </source>
</reference>
<feature type="binding site" evidence="4">
    <location>
        <position position="89"/>
    </location>
    <ligand>
        <name>substrate</name>
    </ligand>
</feature>
<feature type="domain" description="HpcH/HpaI aldolase/citrate lyase" evidence="6">
    <location>
        <begin position="4"/>
        <end position="55"/>
    </location>
</feature>
<keyword evidence="2 5" id="KW-0479">Metal-binding</keyword>
<dbReference type="Proteomes" id="UP000555564">
    <property type="component" value="Unassembled WGS sequence"/>
</dbReference>
<feature type="binding site" evidence="4">
    <location>
        <position position="143"/>
    </location>
    <ligand>
        <name>substrate</name>
    </ligand>
</feature>
<dbReference type="PANTHER" id="PTHR32308:SF10">
    <property type="entry name" value="CITRATE LYASE SUBUNIT BETA"/>
    <property type="match status" value="1"/>
</dbReference>
<accession>A0A7X0ID73</accession>
<sequence>MLTWLYTPADHPGRLTKALAGPSDVVVVDLEDAVAPAAKDAARAAVVTLLTSLRRRDGRTAQMNAGDVPAPRTAAWDGVARDLTRLQVRVNDVRTAWGLADLRALAPLMAGTAGLRLPKTESPALLRTVADTAPGVPLHPLIESAVGLERAYDIATAHPSVASIGLGEADLRAELGVHDEAGLAWARSRVVVAARAAGLPAPAQSVYTDVRDLDGLAASCRLGRAMGFRGRAAIHPAQLPVIVAAYRPTAPEIAAAEAVLTASGAGATVLPDGRFVDEAIIRQARATLADATGGRNL</sequence>
<keyword evidence="7" id="KW-0456">Lyase</keyword>
<dbReference type="InterPro" id="IPR040442">
    <property type="entry name" value="Pyrv_kinase-like_dom_sf"/>
</dbReference>
<dbReference type="GO" id="GO:0008816">
    <property type="term" value="F:citryl-CoA lyase activity"/>
    <property type="evidence" value="ECO:0007669"/>
    <property type="project" value="UniProtKB-EC"/>
</dbReference>
<evidence type="ECO:0000259" key="6">
    <source>
        <dbReference type="Pfam" id="PF03328"/>
    </source>
</evidence>
<dbReference type="PANTHER" id="PTHR32308">
    <property type="entry name" value="LYASE BETA SUBUNIT, PUTATIVE (AFU_ORTHOLOGUE AFUA_4G13030)-RELATED"/>
    <property type="match status" value="1"/>
</dbReference>
<dbReference type="GO" id="GO:0006107">
    <property type="term" value="P:oxaloacetate metabolic process"/>
    <property type="evidence" value="ECO:0007669"/>
    <property type="project" value="TreeGrafter"/>
</dbReference>
<dbReference type="EMBL" id="JACHIU010000001">
    <property type="protein sequence ID" value="MBB6473099.1"/>
    <property type="molecule type" value="Genomic_DNA"/>
</dbReference>
<dbReference type="AlphaFoldDB" id="A0A7X0ID73"/>
<feature type="binding site" evidence="5">
    <location>
        <position position="170"/>
    </location>
    <ligand>
        <name>Mg(2+)</name>
        <dbReference type="ChEBI" id="CHEBI:18420"/>
    </ligand>
</feature>
<dbReference type="InterPro" id="IPR011206">
    <property type="entry name" value="Citrate_lyase_beta/mcl1/mcl2"/>
</dbReference>
<comment type="caution">
    <text evidence="7">The sequence shown here is derived from an EMBL/GenBank/DDBJ whole genome shotgun (WGS) entry which is preliminary data.</text>
</comment>
<dbReference type="InterPro" id="IPR005000">
    <property type="entry name" value="Aldolase/citrate-lyase_domain"/>
</dbReference>
<feature type="binding site" evidence="5">
    <location>
        <position position="143"/>
    </location>
    <ligand>
        <name>Mg(2+)</name>
        <dbReference type="ChEBI" id="CHEBI:18420"/>
    </ligand>
</feature>
<dbReference type="Gene3D" id="3.20.20.60">
    <property type="entry name" value="Phosphoenolpyruvate-binding domains"/>
    <property type="match status" value="1"/>
</dbReference>
<evidence type="ECO:0000256" key="2">
    <source>
        <dbReference type="ARBA" id="ARBA00022723"/>
    </source>
</evidence>
<evidence type="ECO:0000256" key="5">
    <source>
        <dbReference type="PIRSR" id="PIRSR015582-2"/>
    </source>
</evidence>
<name>A0A7X0ID73_9ACTN</name>
<proteinExistence type="predicted"/>
<dbReference type="Pfam" id="PF03328">
    <property type="entry name" value="HpcH_HpaI"/>
    <property type="match status" value="2"/>
</dbReference>
<feature type="domain" description="HpcH/HpaI aldolase/citrate lyase" evidence="6">
    <location>
        <begin position="84"/>
        <end position="236"/>
    </location>
</feature>
<keyword evidence="3 5" id="KW-0460">Magnesium</keyword>
<evidence type="ECO:0000313" key="8">
    <source>
        <dbReference type="Proteomes" id="UP000555564"/>
    </source>
</evidence>
<evidence type="ECO:0000256" key="3">
    <source>
        <dbReference type="ARBA" id="ARBA00022842"/>
    </source>
</evidence>
<protein>
    <submittedName>
        <fullName evidence="7">Citrate lyase subunit beta/citryl-CoA lyase</fullName>
        <ecNumber evidence="7">4.1.3.34</ecNumber>
    </submittedName>
</protein>
<dbReference type="SUPFAM" id="SSF51621">
    <property type="entry name" value="Phosphoenolpyruvate/pyruvate domain"/>
    <property type="match status" value="1"/>
</dbReference>
<evidence type="ECO:0000313" key="7">
    <source>
        <dbReference type="EMBL" id="MBB6473099.1"/>
    </source>
</evidence>
<dbReference type="PIRSF" id="PIRSF015582">
    <property type="entry name" value="Cit_lyase_B"/>
    <property type="match status" value="1"/>
</dbReference>
<dbReference type="GO" id="GO:0000287">
    <property type="term" value="F:magnesium ion binding"/>
    <property type="evidence" value="ECO:0007669"/>
    <property type="project" value="TreeGrafter"/>
</dbReference>
<gene>
    <name evidence="7" type="ORF">BJ992_002530</name>
</gene>
<dbReference type="RefSeq" id="WP_184980622.1">
    <property type="nucleotide sequence ID" value="NZ_BAAALO010000005.1"/>
</dbReference>
<comment type="cofactor">
    <cofactor evidence="1">
        <name>Mg(2+)</name>
        <dbReference type="ChEBI" id="CHEBI:18420"/>
    </cofactor>
</comment>